<evidence type="ECO:0000313" key="3">
    <source>
        <dbReference type="EMBL" id="EXI85950.1"/>
    </source>
</evidence>
<gene>
    <name evidence="3" type="ORF">AW11_03282</name>
</gene>
<dbReference type="AlphaFoldDB" id="A0A011QA13"/>
<feature type="domain" description="Lipid/polyisoprenoid-binding YceI-like" evidence="2">
    <location>
        <begin position="25"/>
        <end position="183"/>
    </location>
</feature>
<dbReference type="eggNOG" id="COG2353">
    <property type="taxonomic scope" value="Bacteria"/>
</dbReference>
<evidence type="ECO:0000313" key="4">
    <source>
        <dbReference type="Proteomes" id="UP000022141"/>
    </source>
</evidence>
<dbReference type="Pfam" id="PF04264">
    <property type="entry name" value="YceI"/>
    <property type="match status" value="1"/>
</dbReference>
<sequence>MNPLRLVLAALVVASGPASAREFSEFQSAKSTLHFVSRQMGVAVDGRFTKFSATLAFDPARPAAATARLEVDLASVDAGSPDADDEVVGKPWFNVERFPTASFVSTAIRPLGGDGFELIGKLTIKGKTQEVIAPFTFRQDDGNGVFDGAFVLKRLDFGVGDGVWSDVTTVANEVQIRFHIVASPTASGN</sequence>
<keyword evidence="1" id="KW-0732">Signal</keyword>
<dbReference type="Proteomes" id="UP000022141">
    <property type="component" value="Unassembled WGS sequence"/>
</dbReference>
<name>A0A011QA13_ACCRE</name>
<keyword evidence="4" id="KW-1185">Reference proteome</keyword>
<dbReference type="EMBL" id="JEMY01000047">
    <property type="protein sequence ID" value="EXI85950.1"/>
    <property type="molecule type" value="Genomic_DNA"/>
</dbReference>
<proteinExistence type="predicted"/>
<accession>A0A011QA13</accession>
<dbReference type="PATRIC" id="fig|1454004.3.peg.3387"/>
<dbReference type="PANTHER" id="PTHR34406:SF1">
    <property type="entry name" value="PROTEIN YCEI"/>
    <property type="match status" value="1"/>
</dbReference>
<dbReference type="InterPro" id="IPR007372">
    <property type="entry name" value="Lipid/polyisoprenoid-bd_YceI"/>
</dbReference>
<dbReference type="SUPFAM" id="SSF101874">
    <property type="entry name" value="YceI-like"/>
    <property type="match status" value="1"/>
</dbReference>
<protein>
    <recommendedName>
        <fullName evidence="2">Lipid/polyisoprenoid-binding YceI-like domain-containing protein</fullName>
    </recommendedName>
</protein>
<dbReference type="Gene3D" id="2.40.128.110">
    <property type="entry name" value="Lipid/polyisoprenoid-binding, YceI-like"/>
    <property type="match status" value="1"/>
</dbReference>
<feature type="chain" id="PRO_5001462046" description="Lipid/polyisoprenoid-binding YceI-like domain-containing protein" evidence="1">
    <location>
        <begin position="21"/>
        <end position="189"/>
    </location>
</feature>
<reference evidence="3" key="1">
    <citation type="submission" date="2014-02" db="EMBL/GenBank/DDBJ databases">
        <title>Expanding our view of genomic diversity in Candidatus Accumulibacter clades.</title>
        <authorList>
            <person name="Skennerton C.T."/>
            <person name="Barr J.J."/>
            <person name="Slater F.R."/>
            <person name="Bond P.L."/>
            <person name="Tyson G.W."/>
        </authorList>
    </citation>
    <scope>NUCLEOTIDE SEQUENCE [LARGE SCALE GENOMIC DNA]</scope>
</reference>
<evidence type="ECO:0000256" key="1">
    <source>
        <dbReference type="SAM" id="SignalP"/>
    </source>
</evidence>
<organism evidence="3 4">
    <name type="scientific">Accumulibacter regalis</name>
    <dbReference type="NCBI Taxonomy" id="522306"/>
    <lineage>
        <taxon>Bacteria</taxon>
        <taxon>Pseudomonadati</taxon>
        <taxon>Pseudomonadota</taxon>
        <taxon>Betaproteobacteria</taxon>
        <taxon>Candidatus Accumulibacter</taxon>
    </lineage>
</organism>
<dbReference type="PANTHER" id="PTHR34406">
    <property type="entry name" value="PROTEIN YCEI"/>
    <property type="match status" value="1"/>
</dbReference>
<dbReference type="STRING" id="1454004.AW11_03282"/>
<comment type="caution">
    <text evidence="3">The sequence shown here is derived from an EMBL/GenBank/DDBJ whole genome shotgun (WGS) entry which is preliminary data.</text>
</comment>
<evidence type="ECO:0000259" key="2">
    <source>
        <dbReference type="SMART" id="SM00867"/>
    </source>
</evidence>
<dbReference type="SMART" id="SM00867">
    <property type="entry name" value="YceI"/>
    <property type="match status" value="1"/>
</dbReference>
<feature type="signal peptide" evidence="1">
    <location>
        <begin position="1"/>
        <end position="20"/>
    </location>
</feature>
<dbReference type="InterPro" id="IPR036761">
    <property type="entry name" value="TTHA0802/YceI-like_sf"/>
</dbReference>